<evidence type="ECO:0000256" key="1">
    <source>
        <dbReference type="ARBA" id="ARBA00006484"/>
    </source>
</evidence>
<dbReference type="PANTHER" id="PTHR43976:SF16">
    <property type="entry name" value="SHORT-CHAIN DEHYDROGENASE_REDUCTASE FAMILY PROTEIN"/>
    <property type="match status" value="1"/>
</dbReference>
<reference evidence="3 4" key="1">
    <citation type="journal article" date="2005" name="J. Bacteriol.">
        <title>Whole-genome sequencing of Staphylococcus haemolyticus uncovers the extreme plasticity of its genome and the evolution of human-colonizing staphylococcal species.</title>
        <authorList>
            <person name="Takeuchi F."/>
            <person name="Watanabe S."/>
            <person name="Baba T."/>
            <person name="Yuzawa H."/>
            <person name="Ito T."/>
            <person name="Morimoto Y."/>
            <person name="Kuroda M."/>
            <person name="Cui L."/>
            <person name="Takahashi M."/>
            <person name="Ankai A."/>
            <person name="Baba S."/>
            <person name="Fukui S."/>
            <person name="Lee J.C."/>
            <person name="Hiramatsu K."/>
        </authorList>
    </citation>
    <scope>NUCLEOTIDE SEQUENCE [LARGE SCALE GENOMIC DNA]</scope>
    <source>
        <strain evidence="3 4">JCSC1435</strain>
    </source>
</reference>
<dbReference type="HOGENOM" id="CLU_010194_2_19_9"/>
<dbReference type="SUPFAM" id="SSF51735">
    <property type="entry name" value="NAD(P)-binding Rossmann-fold domains"/>
    <property type="match status" value="1"/>
</dbReference>
<gene>
    <name evidence="3" type="ordered locus">SH2135</name>
</gene>
<dbReference type="InterPro" id="IPR002347">
    <property type="entry name" value="SDR_fam"/>
</dbReference>
<proteinExistence type="inferred from homology"/>
<evidence type="ECO:0000313" key="3">
    <source>
        <dbReference type="EMBL" id="BAE05444.1"/>
    </source>
</evidence>
<comment type="similarity">
    <text evidence="1">Belongs to the short-chain dehydrogenases/reductases (SDR) family.</text>
</comment>
<dbReference type="EMBL" id="AP006716">
    <property type="protein sequence ID" value="BAE05444.1"/>
    <property type="molecule type" value="Genomic_DNA"/>
</dbReference>
<evidence type="ECO:0000256" key="2">
    <source>
        <dbReference type="ARBA" id="ARBA00023002"/>
    </source>
</evidence>
<evidence type="ECO:0000313" key="4">
    <source>
        <dbReference type="Proteomes" id="UP000000543"/>
    </source>
</evidence>
<dbReference type="PRINTS" id="PR00081">
    <property type="entry name" value="GDHRDH"/>
</dbReference>
<dbReference type="InterPro" id="IPR036291">
    <property type="entry name" value="NAD(P)-bd_dom_sf"/>
</dbReference>
<dbReference type="PANTHER" id="PTHR43976">
    <property type="entry name" value="SHORT CHAIN DEHYDROGENASE"/>
    <property type="match status" value="1"/>
</dbReference>
<dbReference type="Proteomes" id="UP000000543">
    <property type="component" value="Chromosome"/>
</dbReference>
<dbReference type="Pfam" id="PF00106">
    <property type="entry name" value="adh_short"/>
    <property type="match status" value="1"/>
</dbReference>
<keyword evidence="2" id="KW-0560">Oxidoreductase</keyword>
<dbReference type="AlphaFoldDB" id="Q4L4I1"/>
<dbReference type="InterPro" id="IPR051911">
    <property type="entry name" value="SDR_oxidoreductase"/>
</dbReference>
<dbReference type="Gene3D" id="3.40.50.720">
    <property type="entry name" value="NAD(P)-binding Rossmann-like Domain"/>
    <property type="match status" value="1"/>
</dbReference>
<name>Q4L4I1_STAHJ</name>
<protein>
    <submittedName>
        <fullName evidence="3">Oxidoreductase [trundated]</fullName>
    </submittedName>
</protein>
<accession>Q4L4I1</accession>
<dbReference type="KEGG" id="sha:SH2135"/>
<dbReference type="GO" id="GO:0016491">
    <property type="term" value="F:oxidoreductase activity"/>
    <property type="evidence" value="ECO:0007669"/>
    <property type="project" value="UniProtKB-KW"/>
</dbReference>
<sequence>MGKVILITGATSGIGYKTAEYLAVQGIIVYGASRRIESLENIKQVNPLKLDLTNEASIKTAIDTIIENEGRIDVLVNNAGYGSYGAIEDITIE</sequence>
<dbReference type="eggNOG" id="COG0300">
    <property type="taxonomic scope" value="Bacteria"/>
</dbReference>
<organism evidence="3 4">
    <name type="scientific">Staphylococcus haemolyticus (strain JCSC1435)</name>
    <dbReference type="NCBI Taxonomy" id="279808"/>
    <lineage>
        <taxon>Bacteria</taxon>
        <taxon>Bacillati</taxon>
        <taxon>Bacillota</taxon>
        <taxon>Bacilli</taxon>
        <taxon>Bacillales</taxon>
        <taxon>Staphylococcaceae</taxon>
        <taxon>Staphylococcus</taxon>
    </lineage>
</organism>